<dbReference type="Gene3D" id="3.40.640.10">
    <property type="entry name" value="Type I PLP-dependent aspartate aminotransferase-like (Major domain)"/>
    <property type="match status" value="1"/>
</dbReference>
<dbReference type="InterPro" id="IPR015424">
    <property type="entry name" value="PyrdxlP-dep_Trfase"/>
</dbReference>
<evidence type="ECO:0000256" key="1">
    <source>
        <dbReference type="ARBA" id="ARBA00001933"/>
    </source>
</evidence>
<comment type="cofactor">
    <cofactor evidence="1">
        <name>pyridoxal 5'-phosphate</name>
        <dbReference type="ChEBI" id="CHEBI:597326"/>
    </cofactor>
</comment>
<name>A0A7K0C3F6_9ACTN</name>
<dbReference type="SUPFAM" id="SSF53383">
    <property type="entry name" value="PLP-dependent transferases"/>
    <property type="match status" value="1"/>
</dbReference>
<keyword evidence="7" id="KW-0012">Acyltransferase</keyword>
<dbReference type="Gene3D" id="3.90.1150.10">
    <property type="entry name" value="Aspartate Aminotransferase, domain 1"/>
    <property type="match status" value="1"/>
</dbReference>
<comment type="caution">
    <text evidence="7">The sequence shown here is derived from an EMBL/GenBank/DDBJ whole genome shotgun (WGS) entry which is preliminary data.</text>
</comment>
<dbReference type="EMBL" id="WEGH01000004">
    <property type="protein sequence ID" value="MQY07906.1"/>
    <property type="molecule type" value="Genomic_DNA"/>
</dbReference>
<dbReference type="Proteomes" id="UP000487268">
    <property type="component" value="Unassembled WGS sequence"/>
</dbReference>
<dbReference type="Pfam" id="PF00155">
    <property type="entry name" value="Aminotran_1_2"/>
    <property type="match status" value="1"/>
</dbReference>
<keyword evidence="3 7" id="KW-0808">Transferase</keyword>
<evidence type="ECO:0000256" key="5">
    <source>
        <dbReference type="ARBA" id="ARBA00047715"/>
    </source>
</evidence>
<dbReference type="GO" id="GO:0008710">
    <property type="term" value="F:8-amino-7-oxononanoate synthase activity"/>
    <property type="evidence" value="ECO:0007669"/>
    <property type="project" value="UniProtKB-EC"/>
</dbReference>
<gene>
    <name evidence="7" type="primary">cqsA</name>
    <name evidence="7" type="ORF">ACRB68_60080</name>
</gene>
<dbReference type="InterPro" id="IPR015421">
    <property type="entry name" value="PyrdxlP-dep_Trfase_major"/>
</dbReference>
<organism evidence="7 8">
    <name type="scientific">Actinomadura macrotermitis</name>
    <dbReference type="NCBI Taxonomy" id="2585200"/>
    <lineage>
        <taxon>Bacteria</taxon>
        <taxon>Bacillati</taxon>
        <taxon>Actinomycetota</taxon>
        <taxon>Actinomycetes</taxon>
        <taxon>Streptosporangiales</taxon>
        <taxon>Thermomonosporaceae</taxon>
        <taxon>Actinomadura</taxon>
    </lineage>
</organism>
<dbReference type="AlphaFoldDB" id="A0A7K0C3F6"/>
<proteinExistence type="predicted"/>
<comment type="catalytic activity">
    <reaction evidence="5">
        <text>6-carboxyhexanoyl-[ACP] + L-alanine + H(+) = (8S)-8-amino-7-oxononanoate + holo-[ACP] + CO2</text>
        <dbReference type="Rhea" id="RHEA:42288"/>
        <dbReference type="Rhea" id="RHEA-COMP:9685"/>
        <dbReference type="Rhea" id="RHEA-COMP:9955"/>
        <dbReference type="ChEBI" id="CHEBI:15378"/>
        <dbReference type="ChEBI" id="CHEBI:16526"/>
        <dbReference type="ChEBI" id="CHEBI:57972"/>
        <dbReference type="ChEBI" id="CHEBI:64479"/>
        <dbReference type="ChEBI" id="CHEBI:78846"/>
        <dbReference type="ChEBI" id="CHEBI:149468"/>
        <dbReference type="EC" id="2.3.1.47"/>
    </reaction>
</comment>
<dbReference type="PANTHER" id="PTHR13693">
    <property type="entry name" value="CLASS II AMINOTRANSFERASE/8-AMINO-7-OXONONANOATE SYNTHASE"/>
    <property type="match status" value="1"/>
</dbReference>
<evidence type="ECO:0000256" key="2">
    <source>
        <dbReference type="ARBA" id="ARBA00013187"/>
    </source>
</evidence>
<dbReference type="GO" id="GO:0030170">
    <property type="term" value="F:pyridoxal phosphate binding"/>
    <property type="evidence" value="ECO:0007669"/>
    <property type="project" value="InterPro"/>
</dbReference>
<evidence type="ECO:0000313" key="8">
    <source>
        <dbReference type="Proteomes" id="UP000487268"/>
    </source>
</evidence>
<dbReference type="InterPro" id="IPR004839">
    <property type="entry name" value="Aminotransferase_I/II_large"/>
</dbReference>
<accession>A0A7K0C3F6</accession>
<feature type="domain" description="Aminotransferase class I/classII large" evidence="6">
    <location>
        <begin position="38"/>
        <end position="372"/>
    </location>
</feature>
<dbReference type="InterPro" id="IPR050087">
    <property type="entry name" value="AON_synthase_class-II"/>
</dbReference>
<sequence length="396" mass="41122">MHDVVGSLPNRLAAWEARQAGWGGALFRDRPPARRGDVVLMSNDYLALGRHPAVARAQIAALRASGSGPLMSGVFVDDGDPLRELEERFAAFLGAPAVVLCQSGWAANVGLLQSVARPGSPVYVDAAAHASMWAGIEAAGAVARPFAHNDTGHLERLARRHGPGLIVFDALYSVSGDRCPLAALAEVAARTGCELVADESHSLGVLGPAGAGLVPALGLADRVAYRTASLSKAFAGRAGLIACSRRVAGYLPYHAPGAIFSSTLLPHDVAGLRAVLGLVRTAGDRRVRLARNAAALREGLTGLGYDIAPSESQIVSLPAGGEDRLRRLRAALDAHGVFGAPFAHPAVPRNRAVLRLSAHSGLTRADLARVLAACAAVRDEVAPPAETSTRRLAAAR</sequence>
<dbReference type="EC" id="2.3.1.47" evidence="2"/>
<reference evidence="7 8" key="1">
    <citation type="submission" date="2019-10" db="EMBL/GenBank/DDBJ databases">
        <title>Actinomadura rubteroloni sp. nov. and Actinomadura macrotermitis sp. nov., isolated from the gut of fungus growing-termite Macrotermes natalensis.</title>
        <authorList>
            <person name="Benndorf R."/>
            <person name="Martin K."/>
            <person name="Kuefner M."/>
            <person name="De Beer W."/>
            <person name="Kaster A.-K."/>
            <person name="Vollmers J."/>
            <person name="Poulsen M."/>
            <person name="Beemelmanns C."/>
        </authorList>
    </citation>
    <scope>NUCLEOTIDE SEQUENCE [LARGE SCALE GENOMIC DNA]</scope>
    <source>
        <strain evidence="7 8">RB68</strain>
    </source>
</reference>
<dbReference type="OrthoDB" id="9807157at2"/>
<evidence type="ECO:0000313" key="7">
    <source>
        <dbReference type="EMBL" id="MQY07906.1"/>
    </source>
</evidence>
<keyword evidence="8" id="KW-1185">Reference proteome</keyword>
<dbReference type="GO" id="GO:0009102">
    <property type="term" value="P:biotin biosynthetic process"/>
    <property type="evidence" value="ECO:0007669"/>
    <property type="project" value="TreeGrafter"/>
</dbReference>
<dbReference type="PANTHER" id="PTHR13693:SF100">
    <property type="entry name" value="8-AMINO-7-OXONONANOATE SYNTHASE"/>
    <property type="match status" value="1"/>
</dbReference>
<dbReference type="RefSeq" id="WP_153538435.1">
    <property type="nucleotide sequence ID" value="NZ_WEGH01000004.1"/>
</dbReference>
<evidence type="ECO:0000256" key="3">
    <source>
        <dbReference type="ARBA" id="ARBA00022679"/>
    </source>
</evidence>
<keyword evidence="4" id="KW-0663">Pyridoxal phosphate</keyword>
<dbReference type="NCBIfam" id="NF005526">
    <property type="entry name" value="PRK07179.1"/>
    <property type="match status" value="1"/>
</dbReference>
<dbReference type="InterPro" id="IPR015422">
    <property type="entry name" value="PyrdxlP-dep_Trfase_small"/>
</dbReference>
<evidence type="ECO:0000259" key="6">
    <source>
        <dbReference type="Pfam" id="PF00155"/>
    </source>
</evidence>
<evidence type="ECO:0000256" key="4">
    <source>
        <dbReference type="ARBA" id="ARBA00022898"/>
    </source>
</evidence>
<protein>
    <recommendedName>
        <fullName evidence="2">8-amino-7-oxononanoate synthase</fullName>
        <ecNumber evidence="2">2.3.1.47</ecNumber>
    </recommendedName>
</protein>